<feature type="compositionally biased region" description="Pro residues" evidence="1">
    <location>
        <begin position="405"/>
        <end position="418"/>
    </location>
</feature>
<proteinExistence type="predicted"/>
<evidence type="ECO:0000259" key="2">
    <source>
        <dbReference type="Pfam" id="PF02470"/>
    </source>
</evidence>
<dbReference type="GO" id="GO:0005576">
    <property type="term" value="C:extracellular region"/>
    <property type="evidence" value="ECO:0007669"/>
    <property type="project" value="TreeGrafter"/>
</dbReference>
<protein>
    <submittedName>
        <fullName evidence="4">Virulence factor mce family protein</fullName>
    </submittedName>
</protein>
<evidence type="ECO:0000259" key="3">
    <source>
        <dbReference type="Pfam" id="PF11887"/>
    </source>
</evidence>
<organism evidence="4 5">
    <name type="scientific">Mycobacterium avium (strain 104)</name>
    <dbReference type="NCBI Taxonomy" id="243243"/>
    <lineage>
        <taxon>Bacteria</taxon>
        <taxon>Bacillati</taxon>
        <taxon>Actinomycetota</taxon>
        <taxon>Actinomycetes</taxon>
        <taxon>Mycobacteriales</taxon>
        <taxon>Mycobacteriaceae</taxon>
        <taxon>Mycobacterium</taxon>
        <taxon>Mycobacterium avium complex (MAC)</taxon>
    </lineage>
</organism>
<dbReference type="PANTHER" id="PTHR33371">
    <property type="entry name" value="INTERMEMBRANE PHOSPHOLIPID TRANSPORT SYSTEM BINDING PROTEIN MLAD-RELATED"/>
    <property type="match status" value="1"/>
</dbReference>
<dbReference type="HOGENOM" id="CLU_044068_1_0_11"/>
<dbReference type="InterPro" id="IPR005693">
    <property type="entry name" value="Mce"/>
</dbReference>
<sequence>MAIALTAVLLGGIVTVVRSAAGVGRTTVVGYFANSTGLYNGDSVVILGVPVGKIEKIEPEPDRVRITFWLNDKYKVPADVKAAILSPSLVTPRSIQLTPAYTGGPALADHAVIPQQRTAVPVEYDDFRQQLEKLTQVLQPTAPGGTSTLGAFINTAADNLRGQGPDIRKTVIELSQAISALGDHSNDLFSTVKNLSILVSALHDSSDLLQQLNQNLAEVTGLLANDPNEVANAVRNLNDVVGDVRGFVAENRDALGTTSDKLASVTQAVTDSLGDVKQLLHTAPTAFQNFLNIYQPAQGTLTGALAFNNFANTIQFLCGAVEAASRLGAKESAKLCVQYLAPIIKNRQVNFPPLGENLFVGAAARPNELTYSEDWLRPDYVPPHPDSPPTGDAPAPPAAGATPAEAPPPAADAPPPAQAAPTNPAEGLRGMMMPPGGGQ</sequence>
<feature type="region of interest" description="Disordered" evidence="1">
    <location>
        <begin position="375"/>
        <end position="439"/>
    </location>
</feature>
<dbReference type="NCBIfam" id="TIGR00996">
    <property type="entry name" value="Mtu_fam_mce"/>
    <property type="match status" value="1"/>
</dbReference>
<dbReference type="KEGG" id="mav:MAV_2535"/>
<dbReference type="Pfam" id="PF11887">
    <property type="entry name" value="Mce4_CUP1"/>
    <property type="match status" value="1"/>
</dbReference>
<feature type="compositionally biased region" description="Low complexity" evidence="1">
    <location>
        <begin position="419"/>
        <end position="439"/>
    </location>
</feature>
<evidence type="ECO:0000256" key="1">
    <source>
        <dbReference type="SAM" id="MobiDB-lite"/>
    </source>
</evidence>
<dbReference type="InterPro" id="IPR003399">
    <property type="entry name" value="Mce/MlaD"/>
</dbReference>
<dbReference type="Gene3D" id="1.10.287.950">
    <property type="entry name" value="Methyl-accepting chemotaxis protein"/>
    <property type="match status" value="1"/>
</dbReference>
<gene>
    <name evidence="4" type="ordered locus">MAV_2535</name>
</gene>
<dbReference type="InterPro" id="IPR052336">
    <property type="entry name" value="MlaD_Phospholipid_Transporter"/>
</dbReference>
<dbReference type="Pfam" id="PF02470">
    <property type="entry name" value="MlaD"/>
    <property type="match status" value="1"/>
</dbReference>
<accession>A0A0H3A4J4</accession>
<feature type="domain" description="Mammalian cell entry C-terminal" evidence="3">
    <location>
        <begin position="106"/>
        <end position="270"/>
    </location>
</feature>
<evidence type="ECO:0000313" key="5">
    <source>
        <dbReference type="Proteomes" id="UP000001574"/>
    </source>
</evidence>
<dbReference type="InterPro" id="IPR024516">
    <property type="entry name" value="Mce_C"/>
</dbReference>
<reference evidence="4 5" key="1">
    <citation type="submission" date="2006-10" db="EMBL/GenBank/DDBJ databases">
        <authorList>
            <person name="Fleischmann R.D."/>
            <person name="Dodson R.J."/>
            <person name="Haft D.H."/>
            <person name="Merkel J.S."/>
            <person name="Nelson W.C."/>
            <person name="Fraser C.M."/>
        </authorList>
    </citation>
    <scope>NUCLEOTIDE SEQUENCE [LARGE SCALE GENOMIC DNA]</scope>
    <source>
        <strain evidence="4 5">104</strain>
    </source>
</reference>
<dbReference type="EMBL" id="CP000479">
    <property type="protein sequence ID" value="ABK68852.1"/>
    <property type="molecule type" value="Genomic_DNA"/>
</dbReference>
<dbReference type="Proteomes" id="UP000001574">
    <property type="component" value="Chromosome"/>
</dbReference>
<name>A0A0H3A4J4_MYCA1</name>
<evidence type="ECO:0000313" key="4">
    <source>
        <dbReference type="EMBL" id="ABK68852.1"/>
    </source>
</evidence>
<feature type="compositionally biased region" description="Low complexity" evidence="1">
    <location>
        <begin position="389"/>
        <end position="404"/>
    </location>
</feature>
<dbReference type="PANTHER" id="PTHR33371:SF4">
    <property type="entry name" value="INTERMEMBRANE PHOSPHOLIPID TRANSPORT SYSTEM BINDING PROTEIN MLAD"/>
    <property type="match status" value="1"/>
</dbReference>
<dbReference type="AlphaFoldDB" id="A0A0H3A4J4"/>
<feature type="domain" description="Mce/MlaD" evidence="2">
    <location>
        <begin position="26"/>
        <end position="99"/>
    </location>
</feature>